<dbReference type="InterPro" id="IPR020807">
    <property type="entry name" value="PKS_DH"/>
</dbReference>
<organism evidence="6 7">
    <name type="scientific">Streptomyces tsukubensis</name>
    <dbReference type="NCBI Taxonomy" id="83656"/>
    <lineage>
        <taxon>Bacteria</taxon>
        <taxon>Bacillati</taxon>
        <taxon>Actinomycetota</taxon>
        <taxon>Actinomycetes</taxon>
        <taxon>Kitasatosporales</taxon>
        <taxon>Streptomycetaceae</taxon>
        <taxon>Streptomyces</taxon>
    </lineage>
</organism>
<evidence type="ECO:0000256" key="2">
    <source>
        <dbReference type="ARBA" id="ARBA00023268"/>
    </source>
</evidence>
<protein>
    <recommendedName>
        <fullName evidence="5">PKS/mFAS DH domain-containing protein</fullName>
    </recommendedName>
</protein>
<keyword evidence="2" id="KW-0511">Multifunctional enzyme</keyword>
<evidence type="ECO:0000256" key="3">
    <source>
        <dbReference type="PROSITE-ProRule" id="PRU01363"/>
    </source>
</evidence>
<name>A0A1V3ZZ97_9ACTN</name>
<evidence type="ECO:0000256" key="4">
    <source>
        <dbReference type="SAM" id="MobiDB-lite"/>
    </source>
</evidence>
<feature type="domain" description="PKS/mFAS DH" evidence="5">
    <location>
        <begin position="1"/>
        <end position="221"/>
    </location>
</feature>
<feature type="compositionally biased region" description="Low complexity" evidence="4">
    <location>
        <begin position="54"/>
        <end position="73"/>
    </location>
</feature>
<feature type="non-terminal residue" evidence="6">
    <location>
        <position position="1"/>
    </location>
</feature>
<keyword evidence="1" id="KW-0808">Transferase</keyword>
<feature type="non-terminal residue" evidence="6">
    <location>
        <position position="247"/>
    </location>
</feature>
<dbReference type="SMART" id="SM00826">
    <property type="entry name" value="PKS_DH"/>
    <property type="match status" value="1"/>
</dbReference>
<dbReference type="InterPro" id="IPR049900">
    <property type="entry name" value="PKS_mFAS_DH"/>
</dbReference>
<dbReference type="GO" id="GO:0006633">
    <property type="term" value="P:fatty acid biosynthetic process"/>
    <property type="evidence" value="ECO:0007669"/>
    <property type="project" value="TreeGrafter"/>
</dbReference>
<feature type="region of interest" description="N-terminal hotdog fold" evidence="3">
    <location>
        <begin position="1"/>
        <end position="67"/>
    </location>
</feature>
<accession>A0A1V3ZZ97</accession>
<dbReference type="EMBL" id="MVFC01000116">
    <property type="protein sequence ID" value="OON67893.1"/>
    <property type="molecule type" value="Genomic_DNA"/>
</dbReference>
<sequence>GCDAIDELVIETPLVVPVTGVVDLTVTVDRADDATGHRPVTVHARPEGSDAWTRHATGTLTTTTTTTTATAPHTPDTPDLFLQWPPANAHPVDLTAFYDELAAAGYGYGPAFQGLRAAWRAGDTTYAEVALDGAVEVDRFGVHPALLDAALHAGRLDAGDELELPFSWAGVRLHATGATAVRVALTRVPAGVAVHVADPDGRPVVSVDALVLRPRTATSSGPDLLALEWVPLAEADYDGDLPDNYTL</sequence>
<dbReference type="AlphaFoldDB" id="A0A1V3ZZ97"/>
<evidence type="ECO:0000313" key="7">
    <source>
        <dbReference type="Proteomes" id="UP000190539"/>
    </source>
</evidence>
<dbReference type="InterPro" id="IPR049551">
    <property type="entry name" value="PKS_DH_C"/>
</dbReference>
<comment type="caution">
    <text evidence="6">The sequence shown here is derived from an EMBL/GenBank/DDBJ whole genome shotgun (WGS) entry which is preliminary data.</text>
</comment>
<dbReference type="InterPro" id="IPR050091">
    <property type="entry name" value="PKS_NRPS_Biosynth_Enz"/>
</dbReference>
<dbReference type="STRING" id="83656.B1H18_34860"/>
<dbReference type="PANTHER" id="PTHR43775">
    <property type="entry name" value="FATTY ACID SYNTHASE"/>
    <property type="match status" value="1"/>
</dbReference>
<evidence type="ECO:0000313" key="6">
    <source>
        <dbReference type="EMBL" id="OON67893.1"/>
    </source>
</evidence>
<dbReference type="PANTHER" id="PTHR43775:SF51">
    <property type="entry name" value="INACTIVE PHENOLPHTHIOCEROL SYNTHESIS POLYKETIDE SYNTHASE TYPE I PKS1-RELATED"/>
    <property type="match status" value="1"/>
</dbReference>
<gene>
    <name evidence="6" type="ORF">B1H18_34860</name>
</gene>
<keyword evidence="7" id="KW-1185">Reference proteome</keyword>
<dbReference type="Pfam" id="PF14765">
    <property type="entry name" value="PS-DH"/>
    <property type="match status" value="1"/>
</dbReference>
<comment type="caution">
    <text evidence="3">Lacks conserved residue(s) required for the propagation of feature annotation.</text>
</comment>
<reference evidence="6 7" key="1">
    <citation type="submission" date="2017-02" db="EMBL/GenBank/DDBJ databases">
        <title>Draft Genome Sequence of Streptomyces tsukubaensis F601, a Producer of the immunosuppressant tacrolimus FK506.</title>
        <authorList>
            <person name="Zong G."/>
            <person name="Zhong C."/>
            <person name="Fu J."/>
            <person name="Qin R."/>
            <person name="Cao G."/>
        </authorList>
    </citation>
    <scope>NUCLEOTIDE SEQUENCE [LARGE SCALE GENOMIC DNA]</scope>
    <source>
        <strain evidence="6 7">F601</strain>
    </source>
</reference>
<dbReference type="Proteomes" id="UP000190539">
    <property type="component" value="Unassembled WGS sequence"/>
</dbReference>
<feature type="region of interest" description="Disordered" evidence="4">
    <location>
        <begin position="53"/>
        <end position="73"/>
    </location>
</feature>
<feature type="region of interest" description="C-terminal hotdog fold" evidence="3">
    <location>
        <begin position="89"/>
        <end position="221"/>
    </location>
</feature>
<dbReference type="RefSeq" id="WP_143621734.1">
    <property type="nucleotide sequence ID" value="NZ_MVFC01000116.1"/>
</dbReference>
<proteinExistence type="predicted"/>
<dbReference type="Gene3D" id="3.10.129.110">
    <property type="entry name" value="Polyketide synthase dehydratase"/>
    <property type="match status" value="1"/>
</dbReference>
<dbReference type="PROSITE" id="PS52019">
    <property type="entry name" value="PKS_MFAS_DH"/>
    <property type="match status" value="1"/>
</dbReference>
<dbReference type="InterPro" id="IPR042104">
    <property type="entry name" value="PKS_dehydratase_sf"/>
</dbReference>
<dbReference type="GO" id="GO:0004312">
    <property type="term" value="F:fatty acid synthase activity"/>
    <property type="evidence" value="ECO:0007669"/>
    <property type="project" value="TreeGrafter"/>
</dbReference>
<evidence type="ECO:0000256" key="1">
    <source>
        <dbReference type="ARBA" id="ARBA00022679"/>
    </source>
</evidence>
<evidence type="ECO:0000259" key="5">
    <source>
        <dbReference type="PROSITE" id="PS52019"/>
    </source>
</evidence>